<dbReference type="PANTHER" id="PTHR42718:SF9">
    <property type="entry name" value="MAJOR FACILITATOR SUPERFAMILY MULTIDRUG TRANSPORTER MFSC"/>
    <property type="match status" value="1"/>
</dbReference>
<feature type="transmembrane region" description="Helical" evidence="8">
    <location>
        <begin position="273"/>
        <end position="295"/>
    </location>
</feature>
<dbReference type="InterPro" id="IPR011701">
    <property type="entry name" value="MFS"/>
</dbReference>
<dbReference type="InterPro" id="IPR036259">
    <property type="entry name" value="MFS_trans_sf"/>
</dbReference>
<feature type="transmembrane region" description="Helical" evidence="8">
    <location>
        <begin position="149"/>
        <end position="172"/>
    </location>
</feature>
<evidence type="ECO:0000256" key="1">
    <source>
        <dbReference type="ARBA" id="ARBA00004651"/>
    </source>
</evidence>
<feature type="transmembrane region" description="Helical" evidence="8">
    <location>
        <begin position="371"/>
        <end position="395"/>
    </location>
</feature>
<feature type="transmembrane region" description="Helical" evidence="8">
    <location>
        <begin position="117"/>
        <end position="142"/>
    </location>
</feature>
<dbReference type="GO" id="GO:0022857">
    <property type="term" value="F:transmembrane transporter activity"/>
    <property type="evidence" value="ECO:0007669"/>
    <property type="project" value="InterPro"/>
</dbReference>
<dbReference type="SUPFAM" id="SSF103473">
    <property type="entry name" value="MFS general substrate transporter"/>
    <property type="match status" value="1"/>
</dbReference>
<evidence type="ECO:0000313" key="10">
    <source>
        <dbReference type="EMBL" id="ETW98503.1"/>
    </source>
</evidence>
<comment type="similarity">
    <text evidence="2">Belongs to the major facilitator superfamily. EmrB family.</text>
</comment>
<feature type="transmembrane region" description="Helical" evidence="8">
    <location>
        <begin position="211"/>
        <end position="230"/>
    </location>
</feature>
<feature type="domain" description="Major facilitator superfamily (MFS) profile" evidence="9">
    <location>
        <begin position="26"/>
        <end position="485"/>
    </location>
</feature>
<keyword evidence="7 8" id="KW-0472">Membrane</keyword>
<keyword evidence="5 8" id="KW-0812">Transmembrane</keyword>
<keyword evidence="11" id="KW-1185">Reference proteome</keyword>
<evidence type="ECO:0000313" key="11">
    <source>
        <dbReference type="Proteomes" id="UP000019141"/>
    </source>
</evidence>
<feature type="transmembrane region" description="Helical" evidence="8">
    <location>
        <begin position="91"/>
        <end position="111"/>
    </location>
</feature>
<evidence type="ECO:0000256" key="8">
    <source>
        <dbReference type="SAM" id="Phobius"/>
    </source>
</evidence>
<dbReference type="Proteomes" id="UP000019141">
    <property type="component" value="Unassembled WGS sequence"/>
</dbReference>
<reference evidence="10 11" key="1">
    <citation type="journal article" date="2014" name="Nature">
        <title>An environmental bacterial taxon with a large and distinct metabolic repertoire.</title>
        <authorList>
            <person name="Wilson M.C."/>
            <person name="Mori T."/>
            <person name="Ruckert C."/>
            <person name="Uria A.R."/>
            <person name="Helf M.J."/>
            <person name="Takada K."/>
            <person name="Gernert C."/>
            <person name="Steffens U.A."/>
            <person name="Heycke N."/>
            <person name="Schmitt S."/>
            <person name="Rinke C."/>
            <person name="Helfrich E.J."/>
            <person name="Brachmann A.O."/>
            <person name="Gurgui C."/>
            <person name="Wakimoto T."/>
            <person name="Kracht M."/>
            <person name="Crusemann M."/>
            <person name="Hentschel U."/>
            <person name="Abe I."/>
            <person name="Matsunaga S."/>
            <person name="Kalinowski J."/>
            <person name="Takeyama H."/>
            <person name="Piel J."/>
        </authorList>
    </citation>
    <scope>NUCLEOTIDE SEQUENCE [LARGE SCALE GENOMIC DNA]</scope>
    <source>
        <strain evidence="11">TSY1</strain>
    </source>
</reference>
<keyword evidence="3" id="KW-0813">Transport</keyword>
<dbReference type="InterPro" id="IPR004638">
    <property type="entry name" value="EmrB-like"/>
</dbReference>
<name>W4LK72_ENTF1</name>
<gene>
    <name evidence="10" type="ORF">ETSY1_18460</name>
</gene>
<keyword evidence="6 8" id="KW-1133">Transmembrane helix</keyword>
<organism evidence="10 11">
    <name type="scientific">Entotheonella factor</name>
    <dbReference type="NCBI Taxonomy" id="1429438"/>
    <lineage>
        <taxon>Bacteria</taxon>
        <taxon>Pseudomonadati</taxon>
        <taxon>Nitrospinota/Tectimicrobiota group</taxon>
        <taxon>Candidatus Tectimicrobiota</taxon>
        <taxon>Candidatus Entotheonellia</taxon>
        <taxon>Candidatus Entotheonellales</taxon>
        <taxon>Candidatus Entotheonellaceae</taxon>
        <taxon>Candidatus Entotheonella</taxon>
    </lineage>
</organism>
<feature type="transmembrane region" description="Helical" evidence="8">
    <location>
        <begin position="178"/>
        <end position="199"/>
    </location>
</feature>
<dbReference type="PRINTS" id="PR01036">
    <property type="entry name" value="TCRTETB"/>
</dbReference>
<dbReference type="AlphaFoldDB" id="W4LK72"/>
<evidence type="ECO:0000256" key="5">
    <source>
        <dbReference type="ARBA" id="ARBA00022692"/>
    </source>
</evidence>
<evidence type="ECO:0000256" key="3">
    <source>
        <dbReference type="ARBA" id="ARBA00022448"/>
    </source>
</evidence>
<accession>W4LK72</accession>
<dbReference type="PANTHER" id="PTHR42718">
    <property type="entry name" value="MAJOR FACILITATOR SUPERFAMILY MULTIDRUG TRANSPORTER MFSC"/>
    <property type="match status" value="1"/>
</dbReference>
<evidence type="ECO:0000256" key="4">
    <source>
        <dbReference type="ARBA" id="ARBA00022475"/>
    </source>
</evidence>
<evidence type="ECO:0000256" key="2">
    <source>
        <dbReference type="ARBA" id="ARBA00008537"/>
    </source>
</evidence>
<sequence length="541" mass="58359">MYNMALKTQPSPKSIDRESTSYKWWVALAVTLSSFLVNMSQFAVQLAVPPMMTAFGLNIDQAQWLITGYAIAGAMLMPTLGWLGNRLGNRTLYLCCMLIFITGAALCAVAWNGPSLIAFRVFQGMGGGLILPMTMAIVSGAFPLEQRGIAVGIAGIGIALGPALGPVIGGYLTEYLSWRMVFVLTVILGIIFMTLTSLVLPNTREAEQRSLDLMGLLLMSVSVVSLLIALSRGHREGWDAVLIQRLLVVAGAGLMLFIVWESCIKDPLVDLRVYRNITFCGVSVLLFIFFMNFYTSNFLQTILLQRLLDYTPVRAGYALLPGALMLAVAFPFAGRLSDLMDRRLVVLIAICLLVLSSYGFTRVSLDWPLSWIMWLTGLRFVAASFMLTAGTSAALSQLSPDQVRMGSGLLNLVQNGLGGTVGVAVGTTFLQRRLSVQTSLLDQQQLSSSLDWSDMLAPVRDAVQQAGAIGSAGEAQVAAIVQRHLSSTGIDRRLSGLLYHAHGSGLAQHGSAPAAAQPENALGILRRYEKLLGGRMTVASL</sequence>
<feature type="transmembrane region" description="Helical" evidence="8">
    <location>
        <begin position="21"/>
        <end position="44"/>
    </location>
</feature>
<dbReference type="EMBL" id="AZHW01000548">
    <property type="protein sequence ID" value="ETW98503.1"/>
    <property type="molecule type" value="Genomic_DNA"/>
</dbReference>
<keyword evidence="4" id="KW-1003">Cell membrane</keyword>
<feature type="transmembrane region" description="Helical" evidence="8">
    <location>
        <begin position="344"/>
        <end position="365"/>
    </location>
</feature>
<dbReference type="Gene3D" id="1.20.1250.20">
    <property type="entry name" value="MFS general substrate transporter like domains"/>
    <property type="match status" value="1"/>
</dbReference>
<dbReference type="PROSITE" id="PS50850">
    <property type="entry name" value="MFS"/>
    <property type="match status" value="1"/>
</dbReference>
<dbReference type="NCBIfam" id="TIGR00711">
    <property type="entry name" value="efflux_EmrB"/>
    <property type="match status" value="1"/>
</dbReference>
<dbReference type="InterPro" id="IPR020846">
    <property type="entry name" value="MFS_dom"/>
</dbReference>
<protein>
    <recommendedName>
        <fullName evidence="9">Major facilitator superfamily (MFS) profile domain-containing protein</fullName>
    </recommendedName>
</protein>
<comment type="caution">
    <text evidence="10">The sequence shown here is derived from an EMBL/GenBank/DDBJ whole genome shotgun (WGS) entry which is preliminary data.</text>
</comment>
<feature type="transmembrane region" description="Helical" evidence="8">
    <location>
        <begin position="315"/>
        <end position="332"/>
    </location>
</feature>
<feature type="transmembrane region" description="Helical" evidence="8">
    <location>
        <begin position="64"/>
        <end position="84"/>
    </location>
</feature>
<dbReference type="PATRIC" id="fig|1429438.4.peg.3609"/>
<proteinExistence type="inferred from homology"/>
<evidence type="ECO:0000256" key="6">
    <source>
        <dbReference type="ARBA" id="ARBA00022989"/>
    </source>
</evidence>
<dbReference type="HOGENOM" id="CLU_000960_28_0_7"/>
<dbReference type="Pfam" id="PF07690">
    <property type="entry name" value="MFS_1"/>
    <property type="match status" value="1"/>
</dbReference>
<evidence type="ECO:0000256" key="7">
    <source>
        <dbReference type="ARBA" id="ARBA00023136"/>
    </source>
</evidence>
<dbReference type="GO" id="GO:0005886">
    <property type="term" value="C:plasma membrane"/>
    <property type="evidence" value="ECO:0007669"/>
    <property type="project" value="UniProtKB-SubCell"/>
</dbReference>
<comment type="subcellular location">
    <subcellularLocation>
        <location evidence="1">Cell membrane</location>
        <topology evidence="1">Multi-pass membrane protein</topology>
    </subcellularLocation>
</comment>
<feature type="transmembrane region" description="Helical" evidence="8">
    <location>
        <begin position="242"/>
        <end position="261"/>
    </location>
</feature>
<evidence type="ECO:0000259" key="9">
    <source>
        <dbReference type="PROSITE" id="PS50850"/>
    </source>
</evidence>
<dbReference type="Gene3D" id="1.20.1720.10">
    <property type="entry name" value="Multidrug resistance protein D"/>
    <property type="match status" value="1"/>
</dbReference>